<proteinExistence type="predicted"/>
<sequence>MDLTKSTDEILDDMCRVVYEKLYGTGARGLEPYLQALSEELQEHKIQHVTGRKCLDKHREKYFKIDLLIPPMERFIMLKSRKHITRADMNQFRQQESSIGLKGLLVNFYNGVDVRESTSLLPGEEKREVAKQNPKLRSQFGGRRATSVDKLPGIATDRRLGSRSWGGSNTAVSTTTTTALPTAPVTANIDFTQIFAAACASFFISEGDRQTFASAFNDFLTQMSIKRLTFPRKHLNGAYLQKPEGVLNENLEYFFKTSSIASQVRKKTPDDNDDEDGDSVRSNAPSSPPENRRRITRLSGNPRRRLPAIGAASPPDTPKRRPSPTYRVATLGLPHVNRPPQPIDVGRAFAAACAAFFLTEGFQEDFMIVFADFLRVMIAPSQYGVRYAASRYNKYKPRDSDDPYENVEGLKLPPKRVINRLRTALIGDDDFDADDGTEEGRQRRTNPMYELKNITLMPISVDGK</sequence>
<dbReference type="KEGG" id="hazt:108682924"/>
<accession>A0A8B7PNU7</accession>
<gene>
    <name evidence="3" type="primary">LOC108682924</name>
</gene>
<dbReference type="GeneID" id="108682924"/>
<organism evidence="2 3">
    <name type="scientific">Hyalella azteca</name>
    <name type="common">Amphipod</name>
    <dbReference type="NCBI Taxonomy" id="294128"/>
    <lineage>
        <taxon>Eukaryota</taxon>
        <taxon>Metazoa</taxon>
        <taxon>Ecdysozoa</taxon>
        <taxon>Arthropoda</taxon>
        <taxon>Crustacea</taxon>
        <taxon>Multicrustacea</taxon>
        <taxon>Malacostraca</taxon>
        <taxon>Eumalacostraca</taxon>
        <taxon>Peracarida</taxon>
        <taxon>Amphipoda</taxon>
        <taxon>Senticaudata</taxon>
        <taxon>Talitrida</taxon>
        <taxon>Talitroidea</taxon>
        <taxon>Hyalellidae</taxon>
        <taxon>Hyalella</taxon>
    </lineage>
</organism>
<evidence type="ECO:0000313" key="2">
    <source>
        <dbReference type="Proteomes" id="UP000694843"/>
    </source>
</evidence>
<name>A0A8B7PNU7_HYAAZ</name>
<feature type="region of interest" description="Disordered" evidence="1">
    <location>
        <begin position="262"/>
        <end position="326"/>
    </location>
</feature>
<dbReference type="RefSeq" id="XP_018027670.1">
    <property type="nucleotide sequence ID" value="XM_018172181.2"/>
</dbReference>
<keyword evidence="2" id="KW-1185">Reference proteome</keyword>
<protein>
    <submittedName>
        <fullName evidence="3">Uncharacterized protein LOC108682924 isoform X1</fullName>
    </submittedName>
</protein>
<dbReference type="Proteomes" id="UP000694843">
    <property type="component" value="Unplaced"/>
</dbReference>
<dbReference type="OrthoDB" id="10383238at2759"/>
<evidence type="ECO:0000256" key="1">
    <source>
        <dbReference type="SAM" id="MobiDB-lite"/>
    </source>
</evidence>
<dbReference type="AlphaFoldDB" id="A0A8B7PNU7"/>
<evidence type="ECO:0000313" key="3">
    <source>
        <dbReference type="RefSeq" id="XP_018027670.1"/>
    </source>
</evidence>
<reference evidence="3" key="1">
    <citation type="submission" date="2025-08" db="UniProtKB">
        <authorList>
            <consortium name="RefSeq"/>
        </authorList>
    </citation>
    <scope>IDENTIFICATION</scope>
    <source>
        <tissue evidence="3">Whole organism</tissue>
    </source>
</reference>